<evidence type="ECO:0000256" key="6">
    <source>
        <dbReference type="RuleBase" id="RU003322"/>
    </source>
</evidence>
<evidence type="ECO:0000256" key="4">
    <source>
        <dbReference type="ARBA" id="ARBA00023186"/>
    </source>
</evidence>
<dbReference type="CDD" id="cd10236">
    <property type="entry name" value="ASKHA_NBD_HSP70_HscA"/>
    <property type="match status" value="1"/>
</dbReference>
<dbReference type="GO" id="GO:0051082">
    <property type="term" value="F:unfolded protein binding"/>
    <property type="evidence" value="ECO:0007669"/>
    <property type="project" value="InterPro"/>
</dbReference>
<evidence type="ECO:0000256" key="1">
    <source>
        <dbReference type="ARBA" id="ARBA00007381"/>
    </source>
</evidence>
<dbReference type="AlphaFoldDB" id="A0AAJ4E366"/>
<dbReference type="Gene3D" id="1.20.1270.10">
    <property type="match status" value="1"/>
</dbReference>
<dbReference type="GO" id="GO:0140662">
    <property type="term" value="F:ATP-dependent protein folding chaperone"/>
    <property type="evidence" value="ECO:0007669"/>
    <property type="project" value="InterPro"/>
</dbReference>
<evidence type="ECO:0000313" key="7">
    <source>
        <dbReference type="EMBL" id="QHF07139.1"/>
    </source>
</evidence>
<dbReference type="InterPro" id="IPR010236">
    <property type="entry name" value="ISC_FeS_clus_asmbl_HscA"/>
</dbReference>
<evidence type="ECO:0000256" key="5">
    <source>
        <dbReference type="HAMAP-Rule" id="MF_00679"/>
    </source>
</evidence>
<dbReference type="Gene3D" id="3.90.640.10">
    <property type="entry name" value="Actin, Chain A, domain 4"/>
    <property type="match status" value="1"/>
</dbReference>
<dbReference type="Pfam" id="PF00012">
    <property type="entry name" value="HSP70"/>
    <property type="match status" value="1"/>
</dbReference>
<dbReference type="PANTHER" id="PTHR19375">
    <property type="entry name" value="HEAT SHOCK PROTEIN 70KDA"/>
    <property type="match status" value="1"/>
</dbReference>
<dbReference type="InterPro" id="IPR043129">
    <property type="entry name" value="ATPase_NBD"/>
</dbReference>
<dbReference type="PROSITE" id="PS00297">
    <property type="entry name" value="HSP70_1"/>
    <property type="match status" value="1"/>
</dbReference>
<evidence type="ECO:0000256" key="2">
    <source>
        <dbReference type="ARBA" id="ARBA00022741"/>
    </source>
</evidence>
<reference evidence="7 8" key="1">
    <citation type="journal article" date="2014" name="Genome Announc.">
        <title>Draft Genome Sequences of a Phylogenetically Diverse Suite of Pseudomonas syringae Strains from Multiple Source Populations.</title>
        <authorList>
            <person name="Baltrus D.A."/>
            <person name="Yourstone S."/>
            <person name="Lind A."/>
            <person name="Guilbaud C."/>
            <person name="Sands D.C."/>
            <person name="Jones C.D."/>
            <person name="Morris C.E."/>
            <person name="Dangl J.L."/>
        </authorList>
    </citation>
    <scope>NUCLEOTIDE SEQUENCE [LARGE SCALE GENOMIC DNA]</scope>
    <source>
        <strain evidence="7 8">UB303</strain>
    </source>
</reference>
<proteinExistence type="inferred from homology"/>
<keyword evidence="3 5" id="KW-0067">ATP-binding</keyword>
<dbReference type="Proteomes" id="UP000464688">
    <property type="component" value="Chromosome"/>
</dbReference>
<organism evidence="7 8">
    <name type="scientific">Pseudomonas syringae UB303</name>
    <dbReference type="NCBI Taxonomy" id="1357287"/>
    <lineage>
        <taxon>Bacteria</taxon>
        <taxon>Pseudomonadati</taxon>
        <taxon>Pseudomonadota</taxon>
        <taxon>Gammaproteobacteria</taxon>
        <taxon>Pseudomonadales</taxon>
        <taxon>Pseudomonadaceae</taxon>
        <taxon>Pseudomonas</taxon>
        <taxon>Pseudomonas syringae</taxon>
    </lineage>
</organism>
<dbReference type="GO" id="GO:0016226">
    <property type="term" value="P:iron-sulfur cluster assembly"/>
    <property type="evidence" value="ECO:0007669"/>
    <property type="project" value="InterPro"/>
</dbReference>
<dbReference type="PROSITE" id="PS01036">
    <property type="entry name" value="HSP70_3"/>
    <property type="match status" value="1"/>
</dbReference>
<dbReference type="FunFam" id="2.60.34.10:FF:000005">
    <property type="entry name" value="Chaperone protein HscA homolog"/>
    <property type="match status" value="1"/>
</dbReference>
<dbReference type="RefSeq" id="WP_024660535.1">
    <property type="nucleotide sequence ID" value="NZ_CP047267.1"/>
</dbReference>
<dbReference type="InterPro" id="IPR029047">
    <property type="entry name" value="HSP70_peptide-bd_sf"/>
</dbReference>
<dbReference type="InterPro" id="IPR042039">
    <property type="entry name" value="HscA_NBD"/>
</dbReference>
<dbReference type="NCBIfam" id="NF003520">
    <property type="entry name" value="PRK05183.1"/>
    <property type="match status" value="1"/>
</dbReference>
<keyword evidence="2 5" id="KW-0547">Nucleotide-binding</keyword>
<dbReference type="FunFam" id="3.30.420.40:FF:000046">
    <property type="entry name" value="Chaperone protein HscA"/>
    <property type="match status" value="1"/>
</dbReference>
<dbReference type="InterPro" id="IPR013126">
    <property type="entry name" value="Hsp_70_fam"/>
</dbReference>
<dbReference type="NCBIfam" id="TIGR01991">
    <property type="entry name" value="HscA"/>
    <property type="match status" value="1"/>
</dbReference>
<gene>
    <name evidence="5 7" type="primary">hscA</name>
    <name evidence="7" type="ORF">N026_06460</name>
</gene>
<comment type="function">
    <text evidence="5">Chaperone involved in the maturation of iron-sulfur cluster-containing proteins. Has a low intrinsic ATPase activity which is markedly stimulated by HscB.</text>
</comment>
<dbReference type="SUPFAM" id="SSF100934">
    <property type="entry name" value="Heat shock protein 70kD (HSP70), C-terminal subdomain"/>
    <property type="match status" value="1"/>
</dbReference>
<dbReference type="PROSITE" id="PS00329">
    <property type="entry name" value="HSP70_2"/>
    <property type="match status" value="1"/>
</dbReference>
<sequence length="620" mass="66506">MALLQIAEPGLSPQPHQRRLAVGIDLGTTNSLVAAVRSGLSEPLADAEGQVILPSAVRYHADRVEVGQSAKIAASQDPFNTVLSVKRLMGRGLTDVKQLGEQLPYRFVGGESHMPFIDTVQGPKSPVEVSADILKVLRQRAEASLGGELVGAVITVPAYFDDAQRQATKDAARLAGLNVLRLLNEPTAAAVAYGLDQKAEGVVAIYDLGGGTFDISILRLTGGVFEVLATGGDTALGGDDFDHAIASWIVTDAGLSADIEPSAQRSLLQAACSAKEALTDAESVEVVYGEWRGTLTREALNALIEPMVARSLKACRRAVRDTGIELEEVEAVVMVGGSTRVPRVREAVAELFGRQPLTEIDPDQVVAIGAAIQADTLAGNKRDGGELLLLDVIPLSLGLETMGGLMEKVIPRNTTIPVARGQEFTTYKDGQTAMKIHVLQGERELISDCRSLARFELRGIPPMVAGAAKIRVTFQVDADGLLSVSAREMGSGIESSIQVKPSYGLTDDEVTRMLKDSFEYAGDDKVARVLREHQVDAERLLEAVQGALDADGERLLDEEERLVINLQMDELRELMQGTDGYAIEQQTKRLSQVTDAFAARRLDSTVKAALAGRNLNEIEE</sequence>
<dbReference type="InterPro" id="IPR029048">
    <property type="entry name" value="HSP70_C_sf"/>
</dbReference>
<dbReference type="PRINTS" id="PR00301">
    <property type="entry name" value="HEATSHOCK70"/>
</dbReference>
<protein>
    <recommendedName>
        <fullName evidence="5">Chaperone protein HscA homolog</fullName>
    </recommendedName>
</protein>
<dbReference type="GO" id="GO:0005524">
    <property type="term" value="F:ATP binding"/>
    <property type="evidence" value="ECO:0007669"/>
    <property type="project" value="UniProtKB-KW"/>
</dbReference>
<dbReference type="Gene3D" id="3.30.420.40">
    <property type="match status" value="2"/>
</dbReference>
<dbReference type="SUPFAM" id="SSF100920">
    <property type="entry name" value="Heat shock protein 70kD (HSP70), peptide-binding domain"/>
    <property type="match status" value="1"/>
</dbReference>
<name>A0AAJ4E366_PSESX</name>
<evidence type="ECO:0000256" key="3">
    <source>
        <dbReference type="ARBA" id="ARBA00022840"/>
    </source>
</evidence>
<dbReference type="SUPFAM" id="SSF53067">
    <property type="entry name" value="Actin-like ATPase domain"/>
    <property type="match status" value="2"/>
</dbReference>
<dbReference type="GO" id="GO:0016887">
    <property type="term" value="F:ATP hydrolysis activity"/>
    <property type="evidence" value="ECO:0007669"/>
    <property type="project" value="UniProtKB-UniRule"/>
</dbReference>
<accession>A0AAJ4E366</accession>
<evidence type="ECO:0000313" key="8">
    <source>
        <dbReference type="Proteomes" id="UP000464688"/>
    </source>
</evidence>
<dbReference type="Gene3D" id="2.60.34.10">
    <property type="entry name" value="Substrate Binding Domain Of DNAk, Chain A, domain 1"/>
    <property type="match status" value="1"/>
</dbReference>
<dbReference type="InterPro" id="IPR018181">
    <property type="entry name" value="Heat_shock_70_CS"/>
</dbReference>
<comment type="similarity">
    <text evidence="1 5 6">Belongs to the heat shock protein 70 family.</text>
</comment>
<keyword evidence="4 5" id="KW-0143">Chaperone</keyword>
<dbReference type="EMBL" id="CP047267">
    <property type="protein sequence ID" value="QHF07139.1"/>
    <property type="molecule type" value="Genomic_DNA"/>
</dbReference>
<dbReference type="HAMAP" id="MF_00679">
    <property type="entry name" value="HscA"/>
    <property type="match status" value="1"/>
</dbReference>